<feature type="transmembrane region" description="Helical" evidence="1">
    <location>
        <begin position="6"/>
        <end position="23"/>
    </location>
</feature>
<dbReference type="PANTHER" id="PTHR13167">
    <property type="entry name" value="PIEZO-TYPE MECHANOSENSITIVE ION CHANNEL COMPONENT"/>
    <property type="match status" value="1"/>
</dbReference>
<reference evidence="2 3" key="1">
    <citation type="journal article" date="2018" name="Sci. Data">
        <title>The draft genome sequence of cork oak.</title>
        <authorList>
            <person name="Ramos A.M."/>
            <person name="Usie A."/>
            <person name="Barbosa P."/>
            <person name="Barros P.M."/>
            <person name="Capote T."/>
            <person name="Chaves I."/>
            <person name="Simoes F."/>
            <person name="Abreu I."/>
            <person name="Carrasquinho I."/>
            <person name="Faro C."/>
            <person name="Guimaraes J.B."/>
            <person name="Mendonca D."/>
            <person name="Nobrega F."/>
            <person name="Rodrigues L."/>
            <person name="Saibo N.J.M."/>
            <person name="Varela M.C."/>
            <person name="Egas C."/>
            <person name="Matos J."/>
            <person name="Miguel C.M."/>
            <person name="Oliveira M.M."/>
            <person name="Ricardo C.P."/>
            <person name="Goncalves S."/>
        </authorList>
    </citation>
    <scope>NUCLEOTIDE SEQUENCE [LARGE SCALE GENOMIC DNA]</scope>
    <source>
        <strain evidence="3">cv. HL8</strain>
    </source>
</reference>
<evidence type="ECO:0000313" key="2">
    <source>
        <dbReference type="EMBL" id="KAK7835134.1"/>
    </source>
</evidence>
<dbReference type="GO" id="GO:0008381">
    <property type="term" value="F:mechanosensitive monoatomic ion channel activity"/>
    <property type="evidence" value="ECO:0007669"/>
    <property type="project" value="InterPro"/>
</dbReference>
<dbReference type="InterPro" id="IPR027272">
    <property type="entry name" value="Piezo"/>
</dbReference>
<keyword evidence="1" id="KW-0812">Transmembrane</keyword>
<dbReference type="GO" id="GO:0016020">
    <property type="term" value="C:membrane"/>
    <property type="evidence" value="ECO:0007669"/>
    <property type="project" value="InterPro"/>
</dbReference>
<feature type="transmembrane region" description="Helical" evidence="1">
    <location>
        <begin position="267"/>
        <end position="287"/>
    </location>
</feature>
<keyword evidence="1" id="KW-1133">Transmembrane helix</keyword>
<keyword evidence="3" id="KW-1185">Reference proteome</keyword>
<dbReference type="PANTHER" id="PTHR13167:SF25">
    <property type="entry name" value="PIEZO-TYPE MECHANOSENSITIVE ION CHANNEL COMPONENT"/>
    <property type="match status" value="1"/>
</dbReference>
<keyword evidence="1" id="KW-0472">Membrane</keyword>
<dbReference type="GO" id="GO:0071260">
    <property type="term" value="P:cellular response to mechanical stimulus"/>
    <property type="evidence" value="ECO:0007669"/>
    <property type="project" value="TreeGrafter"/>
</dbReference>
<sequence>AVINWSLISLVDLIAFLLLQYNAPKIGYRFRRRFLLLWPIIIFSLLVILSQVTFLVIWAVEGNKWSMAEAWWAKLIGFTIVHTWKSPSVIYFLIVQLVAVFVALVDIYGNRFGLVPWRASCWGHFLSFIEQLGSRLRVASCLLLPAIQLVVGISHPSWISLPFFIGSCVGLVDWSLTSNFLGLFRWWRPLQLYAGFNIALLYVYQLPIVFPNMFQRIADFIGLFKVSANSEWPEICSCLSLILFYIMVCSVLQLSGSQLCLKWWSPLQLYAGFNIALLYVYQLPIVFPNMFQRIADFIGLFKVSANSEWPEICSCLSLILFYIMLSCIKCDLEEMDYIMSMGESNLTEQLLPSKHSFFIRESR</sequence>
<feature type="transmembrane region" description="Helical" evidence="1">
    <location>
        <begin position="235"/>
        <end position="255"/>
    </location>
</feature>
<dbReference type="AlphaFoldDB" id="A0AAW0K841"/>
<dbReference type="Proteomes" id="UP000237347">
    <property type="component" value="Unassembled WGS sequence"/>
</dbReference>
<proteinExistence type="predicted"/>
<comment type="caution">
    <text evidence="2">The sequence shown here is derived from an EMBL/GenBank/DDBJ whole genome shotgun (WGS) entry which is preliminary data.</text>
</comment>
<feature type="transmembrane region" description="Helical" evidence="1">
    <location>
        <begin position="142"/>
        <end position="172"/>
    </location>
</feature>
<evidence type="ECO:0000313" key="3">
    <source>
        <dbReference type="Proteomes" id="UP000237347"/>
    </source>
</evidence>
<dbReference type="GO" id="GO:0042391">
    <property type="term" value="P:regulation of membrane potential"/>
    <property type="evidence" value="ECO:0007669"/>
    <property type="project" value="TreeGrafter"/>
</dbReference>
<organism evidence="2 3">
    <name type="scientific">Quercus suber</name>
    <name type="common">Cork oak</name>
    <dbReference type="NCBI Taxonomy" id="58331"/>
    <lineage>
        <taxon>Eukaryota</taxon>
        <taxon>Viridiplantae</taxon>
        <taxon>Streptophyta</taxon>
        <taxon>Embryophyta</taxon>
        <taxon>Tracheophyta</taxon>
        <taxon>Spermatophyta</taxon>
        <taxon>Magnoliopsida</taxon>
        <taxon>eudicotyledons</taxon>
        <taxon>Gunneridae</taxon>
        <taxon>Pentapetalae</taxon>
        <taxon>rosids</taxon>
        <taxon>fabids</taxon>
        <taxon>Fagales</taxon>
        <taxon>Fagaceae</taxon>
        <taxon>Quercus</taxon>
    </lineage>
</organism>
<feature type="non-terminal residue" evidence="2">
    <location>
        <position position="1"/>
    </location>
</feature>
<name>A0AAW0K841_QUESU</name>
<dbReference type="EMBL" id="PKMF04000375">
    <property type="protein sequence ID" value="KAK7835134.1"/>
    <property type="molecule type" value="Genomic_DNA"/>
</dbReference>
<gene>
    <name evidence="2" type="ORF">CFP56_023782</name>
</gene>
<feature type="transmembrane region" description="Helical" evidence="1">
    <location>
        <begin position="192"/>
        <end position="214"/>
    </location>
</feature>
<dbReference type="GO" id="GO:0050982">
    <property type="term" value="P:detection of mechanical stimulus"/>
    <property type="evidence" value="ECO:0007669"/>
    <property type="project" value="TreeGrafter"/>
</dbReference>
<protein>
    <submittedName>
        <fullName evidence="2">Piezo-type mechanosensitive ion channel like protein</fullName>
    </submittedName>
</protein>
<feature type="transmembrane region" description="Helical" evidence="1">
    <location>
        <begin position="89"/>
        <end position="108"/>
    </location>
</feature>
<feature type="transmembrane region" description="Helical" evidence="1">
    <location>
        <begin position="35"/>
        <end position="60"/>
    </location>
</feature>
<dbReference type="GO" id="GO:0005261">
    <property type="term" value="F:monoatomic cation channel activity"/>
    <property type="evidence" value="ECO:0007669"/>
    <property type="project" value="TreeGrafter"/>
</dbReference>
<evidence type="ECO:0000256" key="1">
    <source>
        <dbReference type="SAM" id="Phobius"/>
    </source>
</evidence>
<accession>A0AAW0K841</accession>